<evidence type="ECO:0000313" key="2">
    <source>
        <dbReference type="Proteomes" id="UP001151760"/>
    </source>
</evidence>
<dbReference type="EMBL" id="BQNB010013495">
    <property type="protein sequence ID" value="GJT16686.1"/>
    <property type="molecule type" value="Genomic_DNA"/>
</dbReference>
<comment type="caution">
    <text evidence="1">The sequence shown here is derived from an EMBL/GenBank/DDBJ whole genome shotgun (WGS) entry which is preliminary data.</text>
</comment>
<proteinExistence type="predicted"/>
<evidence type="ECO:0000313" key="1">
    <source>
        <dbReference type="EMBL" id="GJT16686.1"/>
    </source>
</evidence>
<protein>
    <submittedName>
        <fullName evidence="1">Uncharacterized protein</fullName>
    </submittedName>
</protein>
<dbReference type="Proteomes" id="UP001151760">
    <property type="component" value="Unassembled WGS sequence"/>
</dbReference>
<reference evidence="1" key="2">
    <citation type="submission" date="2022-01" db="EMBL/GenBank/DDBJ databases">
        <authorList>
            <person name="Yamashiro T."/>
            <person name="Shiraishi A."/>
            <person name="Satake H."/>
            <person name="Nakayama K."/>
        </authorList>
    </citation>
    <scope>NUCLEOTIDE SEQUENCE</scope>
</reference>
<organism evidence="1 2">
    <name type="scientific">Tanacetum coccineum</name>
    <dbReference type="NCBI Taxonomy" id="301880"/>
    <lineage>
        <taxon>Eukaryota</taxon>
        <taxon>Viridiplantae</taxon>
        <taxon>Streptophyta</taxon>
        <taxon>Embryophyta</taxon>
        <taxon>Tracheophyta</taxon>
        <taxon>Spermatophyta</taxon>
        <taxon>Magnoliopsida</taxon>
        <taxon>eudicotyledons</taxon>
        <taxon>Gunneridae</taxon>
        <taxon>Pentapetalae</taxon>
        <taxon>asterids</taxon>
        <taxon>campanulids</taxon>
        <taxon>Asterales</taxon>
        <taxon>Asteraceae</taxon>
        <taxon>Asteroideae</taxon>
        <taxon>Anthemideae</taxon>
        <taxon>Anthemidinae</taxon>
        <taxon>Tanacetum</taxon>
    </lineage>
</organism>
<reference evidence="1" key="1">
    <citation type="journal article" date="2022" name="Int. J. Mol. Sci.">
        <title>Draft Genome of Tanacetum Coccineum: Genomic Comparison of Closely Related Tanacetum-Family Plants.</title>
        <authorList>
            <person name="Yamashiro T."/>
            <person name="Shiraishi A."/>
            <person name="Nakayama K."/>
            <person name="Satake H."/>
        </authorList>
    </citation>
    <scope>NUCLEOTIDE SEQUENCE</scope>
</reference>
<accession>A0ABQ5BPC0</accession>
<sequence>MVEELQATREVVSAKIAESHAMYKVVGDKIRWVKLFNEGDKGATIAKCSATKQALWNTIDAEVRKLEATKEVEGRNFAQHLLPIVIMVELSRCFLAKANGVCIVTQTSYPWKDSLCDDKRQSRAPSFRERESGCTEREKPFYRARSLTNINKEAVNLGHLVSLHIAQRLAICIQP</sequence>
<name>A0ABQ5BPC0_9ASTR</name>
<gene>
    <name evidence="1" type="ORF">Tco_0875392</name>
</gene>
<keyword evidence="2" id="KW-1185">Reference proteome</keyword>